<evidence type="ECO:0000256" key="1">
    <source>
        <dbReference type="SAM" id="MobiDB-lite"/>
    </source>
</evidence>
<reference evidence="2" key="1">
    <citation type="submission" date="2020-02" db="EMBL/GenBank/DDBJ databases">
        <authorList>
            <person name="Meier V. D."/>
        </authorList>
    </citation>
    <scope>NUCLEOTIDE SEQUENCE</scope>
    <source>
        <strain evidence="2">AVDCRST_MAG27</strain>
    </source>
</reference>
<proteinExistence type="predicted"/>
<name>A0A6J4HBI6_9PROT</name>
<feature type="region of interest" description="Disordered" evidence="1">
    <location>
        <begin position="1"/>
        <end position="28"/>
    </location>
</feature>
<feature type="compositionally biased region" description="Low complexity" evidence="1">
    <location>
        <begin position="16"/>
        <end position="28"/>
    </location>
</feature>
<protein>
    <submittedName>
        <fullName evidence="2">Uncharacterized protein</fullName>
    </submittedName>
</protein>
<evidence type="ECO:0000313" key="2">
    <source>
        <dbReference type="EMBL" id="CAA9218888.1"/>
    </source>
</evidence>
<sequence>MRPGPIAFPPRPRDMTAPAGAAAPGTLGLRMLSNPVTGPDMMETKRIEAAKFTNAQAT</sequence>
<gene>
    <name evidence="2" type="ORF">AVDCRST_MAG27-369</name>
</gene>
<dbReference type="AlphaFoldDB" id="A0A6J4HBI6"/>
<organism evidence="2">
    <name type="scientific">uncultured Craurococcus sp</name>
    <dbReference type="NCBI Taxonomy" id="1135998"/>
    <lineage>
        <taxon>Bacteria</taxon>
        <taxon>Pseudomonadati</taxon>
        <taxon>Pseudomonadota</taxon>
        <taxon>Alphaproteobacteria</taxon>
        <taxon>Acetobacterales</taxon>
        <taxon>Acetobacteraceae</taxon>
        <taxon>Craurococcus</taxon>
        <taxon>environmental samples</taxon>
    </lineage>
</organism>
<feature type="compositionally biased region" description="Pro residues" evidence="1">
    <location>
        <begin position="1"/>
        <end position="10"/>
    </location>
</feature>
<accession>A0A6J4HBI6</accession>
<dbReference type="EMBL" id="CADCTD010000007">
    <property type="protein sequence ID" value="CAA9218888.1"/>
    <property type="molecule type" value="Genomic_DNA"/>
</dbReference>